<dbReference type="EMBL" id="BKCJ010009425">
    <property type="protein sequence ID" value="GEU86903.1"/>
    <property type="molecule type" value="Genomic_DNA"/>
</dbReference>
<comment type="caution">
    <text evidence="1">The sequence shown here is derived from an EMBL/GenBank/DDBJ whole genome shotgun (WGS) entry which is preliminary data.</text>
</comment>
<proteinExistence type="predicted"/>
<reference evidence="1" key="1">
    <citation type="journal article" date="2019" name="Sci. Rep.">
        <title>Draft genome of Tanacetum cinerariifolium, the natural source of mosquito coil.</title>
        <authorList>
            <person name="Yamashiro T."/>
            <person name="Shiraishi A."/>
            <person name="Satake H."/>
            <person name="Nakayama K."/>
        </authorList>
    </citation>
    <scope>NUCLEOTIDE SEQUENCE</scope>
</reference>
<gene>
    <name evidence="1" type="ORF">Tci_058881</name>
</gene>
<organism evidence="1">
    <name type="scientific">Tanacetum cinerariifolium</name>
    <name type="common">Dalmatian daisy</name>
    <name type="synonym">Chrysanthemum cinerariifolium</name>
    <dbReference type="NCBI Taxonomy" id="118510"/>
    <lineage>
        <taxon>Eukaryota</taxon>
        <taxon>Viridiplantae</taxon>
        <taxon>Streptophyta</taxon>
        <taxon>Embryophyta</taxon>
        <taxon>Tracheophyta</taxon>
        <taxon>Spermatophyta</taxon>
        <taxon>Magnoliopsida</taxon>
        <taxon>eudicotyledons</taxon>
        <taxon>Gunneridae</taxon>
        <taxon>Pentapetalae</taxon>
        <taxon>asterids</taxon>
        <taxon>campanulids</taxon>
        <taxon>Asterales</taxon>
        <taxon>Asteraceae</taxon>
        <taxon>Asteroideae</taxon>
        <taxon>Anthemideae</taxon>
        <taxon>Anthemidinae</taxon>
        <taxon>Tanacetum</taxon>
    </lineage>
</organism>
<name>A0A6L2NL10_TANCI</name>
<evidence type="ECO:0000313" key="1">
    <source>
        <dbReference type="EMBL" id="GEU86903.1"/>
    </source>
</evidence>
<protein>
    <submittedName>
        <fullName evidence="1">Uncharacterized protein</fullName>
    </submittedName>
</protein>
<sequence length="259" mass="30333">MHFIQQGVDDFYVTVYDADGEECAGYEKRTIRLRRVVCLANYTRGMIEDNFILRCDNMTFNVIHERVKPFKDKVLTMNGLTGDGWAKFGETARIELGQRIVFTNLLNYNVSVVLIGGNGLGLTREDIHYTIMRMFGQRKPLYRDEKAYKRMQQFCQWPLYAYHVNEEHVFYTSLCAYVTDAFKLTIPDDFCDDHLDMHTYTKAYVIHMEGAWRQFGKERGFVEPKMMRVKLMGIVNDNVCGVEIQVFVLAKEVLRLCYN</sequence>
<dbReference type="AlphaFoldDB" id="A0A6L2NL10"/>
<accession>A0A6L2NL10</accession>